<evidence type="ECO:0000256" key="1">
    <source>
        <dbReference type="SAM" id="Phobius"/>
    </source>
</evidence>
<reference evidence="3 4" key="1">
    <citation type="journal article" date="2019" name="Int. J. Syst. Evol. Microbiol.">
        <title>The Global Catalogue of Microorganisms (GCM) 10K type strain sequencing project: providing services to taxonomists for standard genome sequencing and annotation.</title>
        <authorList>
            <consortium name="The Broad Institute Genomics Platform"/>
            <consortium name="The Broad Institute Genome Sequencing Center for Infectious Disease"/>
            <person name="Wu L."/>
            <person name="Ma J."/>
        </authorList>
    </citation>
    <scope>NUCLEOTIDE SEQUENCE [LARGE SCALE GENOMIC DNA]</scope>
    <source>
        <strain evidence="3 4">JCM 14545</strain>
    </source>
</reference>
<evidence type="ECO:0000259" key="2">
    <source>
        <dbReference type="Pfam" id="PF20182"/>
    </source>
</evidence>
<accession>A0ABN2SRL2</accession>
<dbReference type="InterPro" id="IPR050039">
    <property type="entry name" value="MAB_1171c-like"/>
</dbReference>
<dbReference type="Pfam" id="PF20182">
    <property type="entry name" value="DUF6545"/>
    <property type="match status" value="1"/>
</dbReference>
<comment type="caution">
    <text evidence="3">The sequence shown here is derived from an EMBL/GenBank/DDBJ whole genome shotgun (WGS) entry which is preliminary data.</text>
</comment>
<feature type="transmembrane region" description="Helical" evidence="1">
    <location>
        <begin position="6"/>
        <end position="22"/>
    </location>
</feature>
<feature type="transmembrane region" description="Helical" evidence="1">
    <location>
        <begin position="140"/>
        <end position="163"/>
    </location>
</feature>
<keyword evidence="1" id="KW-1133">Transmembrane helix</keyword>
<dbReference type="InterPro" id="IPR046675">
    <property type="entry name" value="DUF6545"/>
</dbReference>
<organism evidence="3 4">
    <name type="scientific">Amycolatopsis minnesotensis</name>
    <dbReference type="NCBI Taxonomy" id="337894"/>
    <lineage>
        <taxon>Bacteria</taxon>
        <taxon>Bacillati</taxon>
        <taxon>Actinomycetota</taxon>
        <taxon>Actinomycetes</taxon>
        <taxon>Pseudonocardiales</taxon>
        <taxon>Pseudonocardiaceae</taxon>
        <taxon>Amycolatopsis</taxon>
    </lineage>
</organism>
<dbReference type="RefSeq" id="WP_344431276.1">
    <property type="nucleotide sequence ID" value="NZ_BAAANN010000059.1"/>
</dbReference>
<feature type="transmembrane region" description="Helical" evidence="1">
    <location>
        <begin position="103"/>
        <end position="120"/>
    </location>
</feature>
<feature type="domain" description="DUF6545" evidence="2">
    <location>
        <begin position="260"/>
        <end position="390"/>
    </location>
</feature>
<feature type="transmembrane region" description="Helical" evidence="1">
    <location>
        <begin position="73"/>
        <end position="91"/>
    </location>
</feature>
<keyword evidence="1" id="KW-0472">Membrane</keyword>
<feature type="transmembrane region" description="Helical" evidence="1">
    <location>
        <begin position="228"/>
        <end position="254"/>
    </location>
</feature>
<evidence type="ECO:0000313" key="4">
    <source>
        <dbReference type="Proteomes" id="UP001501116"/>
    </source>
</evidence>
<protein>
    <recommendedName>
        <fullName evidence="2">DUF6545 domain-containing protein</fullName>
    </recommendedName>
</protein>
<dbReference type="EMBL" id="BAAANN010000059">
    <property type="protein sequence ID" value="GAA1991346.1"/>
    <property type="molecule type" value="Genomic_DNA"/>
</dbReference>
<dbReference type="Proteomes" id="UP001501116">
    <property type="component" value="Unassembled WGS sequence"/>
</dbReference>
<evidence type="ECO:0000313" key="3">
    <source>
        <dbReference type="EMBL" id="GAA1991346.1"/>
    </source>
</evidence>
<keyword evidence="4" id="KW-1185">Reference proteome</keyword>
<name>A0ABN2SRL2_9PSEU</name>
<feature type="transmembrane region" description="Helical" evidence="1">
    <location>
        <begin position="34"/>
        <end position="53"/>
    </location>
</feature>
<gene>
    <name evidence="3" type="ORF">GCM10009754_82370</name>
</gene>
<feature type="transmembrane region" description="Helical" evidence="1">
    <location>
        <begin position="175"/>
        <end position="198"/>
    </location>
</feature>
<keyword evidence="1" id="KW-0812">Transmembrane</keyword>
<dbReference type="NCBIfam" id="NF042915">
    <property type="entry name" value="MAB_1171c_fam"/>
    <property type="match status" value="1"/>
</dbReference>
<proteinExistence type="predicted"/>
<sequence>MSAALMSYALAIGLGVVTVIRVRRLATAANKPAVRASVLLVSGMAVTFAAMAPPSQAWVNRFVPDLFKLVGNSSTLVAMFGAAALVLHTRYPADIASAKTKPRAVLLVVALVVMIATFAAPHPAVLTGSFDGLYAIDPLLVLYTTAYALYFGGTLLSLTAQFFQLGRAAGPLFRVALFLFSLGSLVGVAHNVATLVIVGHNVVTGAREGAGGPTGVCTSAFNDPACFIAIGTPAIAAAIAILGFALAAAATSIARARRRNRHGRAYRRLEPLWRQLTGAFPEIVRHEDQPRTRNLHEHLSHRVVEILDGLLLLAPYRSATVLDRAAAAADRERLAGEGRAAVVEACAIIAALRNHTDATRPTDTPPPPPAHSAPDIDAETAWLELVAVALDTSPIVGSFR</sequence>